<feature type="non-terminal residue" evidence="1">
    <location>
        <position position="51"/>
    </location>
</feature>
<dbReference type="EMBL" id="JAMKFB020000004">
    <property type="protein sequence ID" value="KAL0195719.1"/>
    <property type="molecule type" value="Genomic_DNA"/>
</dbReference>
<accession>A0ABD0RB15</accession>
<name>A0ABD0RB15_CIRMR</name>
<dbReference type="InterPro" id="IPR037847">
    <property type="entry name" value="GRAMDC4"/>
</dbReference>
<reference evidence="1 2" key="1">
    <citation type="submission" date="2024-05" db="EMBL/GenBank/DDBJ databases">
        <title>Genome sequencing and assembly of Indian major carp, Cirrhinus mrigala (Hamilton, 1822).</title>
        <authorList>
            <person name="Mohindra V."/>
            <person name="Chowdhury L.M."/>
            <person name="Lal K."/>
            <person name="Jena J.K."/>
        </authorList>
    </citation>
    <scope>NUCLEOTIDE SEQUENCE [LARGE SCALE GENOMIC DNA]</scope>
    <source>
        <strain evidence="1">CM1030</strain>
        <tissue evidence="1">Blood</tissue>
    </source>
</reference>
<evidence type="ECO:0000313" key="1">
    <source>
        <dbReference type="EMBL" id="KAL0195719.1"/>
    </source>
</evidence>
<dbReference type="AlphaFoldDB" id="A0ABD0RB15"/>
<dbReference type="Proteomes" id="UP001529510">
    <property type="component" value="Unassembled WGS sequence"/>
</dbReference>
<proteinExistence type="predicted"/>
<feature type="non-terminal residue" evidence="1">
    <location>
        <position position="1"/>
    </location>
</feature>
<dbReference type="PANTHER" id="PTHR37402">
    <property type="entry name" value="GRAM DOMAIN-CONTAINING PROTEIN 4"/>
    <property type="match status" value="1"/>
</dbReference>
<comment type="caution">
    <text evidence="1">The sequence shown here is derived from an EMBL/GenBank/DDBJ whole genome shotgun (WGS) entry which is preliminary data.</text>
</comment>
<evidence type="ECO:0000313" key="2">
    <source>
        <dbReference type="Proteomes" id="UP001529510"/>
    </source>
</evidence>
<protein>
    <submittedName>
        <fullName evidence="1">Uncharacterized protein</fullName>
    </submittedName>
</protein>
<sequence>LYAGIKFFIIDFLFKSCPKLRDKYDTPYIMWNNLPTDPQLKERSNATVSRR</sequence>
<keyword evidence="2" id="KW-1185">Reference proteome</keyword>
<dbReference type="PANTHER" id="PTHR37402:SF1">
    <property type="entry name" value="GRAM DOMAIN-CONTAINING PROTEIN 4"/>
    <property type="match status" value="1"/>
</dbReference>
<organism evidence="1 2">
    <name type="scientific">Cirrhinus mrigala</name>
    <name type="common">Mrigala</name>
    <dbReference type="NCBI Taxonomy" id="683832"/>
    <lineage>
        <taxon>Eukaryota</taxon>
        <taxon>Metazoa</taxon>
        <taxon>Chordata</taxon>
        <taxon>Craniata</taxon>
        <taxon>Vertebrata</taxon>
        <taxon>Euteleostomi</taxon>
        <taxon>Actinopterygii</taxon>
        <taxon>Neopterygii</taxon>
        <taxon>Teleostei</taxon>
        <taxon>Ostariophysi</taxon>
        <taxon>Cypriniformes</taxon>
        <taxon>Cyprinidae</taxon>
        <taxon>Labeoninae</taxon>
        <taxon>Labeonini</taxon>
        <taxon>Cirrhinus</taxon>
    </lineage>
</organism>
<gene>
    <name evidence="1" type="ORF">M9458_009291</name>
</gene>